<dbReference type="EMBL" id="GEDV01000660">
    <property type="protein sequence ID" value="JAP87897.1"/>
    <property type="molecule type" value="Transcribed_RNA"/>
</dbReference>
<organism evidence="1">
    <name type="scientific">Rhipicephalus appendiculatus</name>
    <name type="common">Brown ear tick</name>
    <dbReference type="NCBI Taxonomy" id="34631"/>
    <lineage>
        <taxon>Eukaryota</taxon>
        <taxon>Metazoa</taxon>
        <taxon>Ecdysozoa</taxon>
        <taxon>Arthropoda</taxon>
        <taxon>Chelicerata</taxon>
        <taxon>Arachnida</taxon>
        <taxon>Acari</taxon>
        <taxon>Parasitiformes</taxon>
        <taxon>Ixodida</taxon>
        <taxon>Ixodoidea</taxon>
        <taxon>Ixodidae</taxon>
        <taxon>Rhipicephalinae</taxon>
        <taxon>Rhipicephalus</taxon>
        <taxon>Rhipicephalus</taxon>
    </lineage>
</organism>
<proteinExistence type="predicted"/>
<dbReference type="AlphaFoldDB" id="A0A131Z9C9"/>
<name>A0A131Z9C9_RHIAP</name>
<protein>
    <submittedName>
        <fullName evidence="1">Uncharacterized protein</fullName>
    </submittedName>
</protein>
<feature type="non-terminal residue" evidence="1">
    <location>
        <position position="1"/>
    </location>
</feature>
<accession>A0A131Z9C9</accession>
<reference evidence="1" key="1">
    <citation type="journal article" date="2016" name="Ticks Tick Borne Dis.">
        <title>De novo assembly and annotation of the salivary gland transcriptome of Rhipicephalus appendiculatus male and female ticks during blood feeding.</title>
        <authorList>
            <person name="de Castro M.H."/>
            <person name="de Klerk D."/>
            <person name="Pienaar R."/>
            <person name="Latif A.A."/>
            <person name="Rees D.J."/>
            <person name="Mans B.J."/>
        </authorList>
    </citation>
    <scope>NUCLEOTIDE SEQUENCE</scope>
    <source>
        <tissue evidence="1">Salivary glands</tissue>
    </source>
</reference>
<evidence type="ECO:0000313" key="1">
    <source>
        <dbReference type="EMBL" id="JAP87897.1"/>
    </source>
</evidence>
<sequence length="128" mass="14871">KKKKKKTRGKSLKKCNQCRTLSKHLCFFFNPHTFCNPCTPTYTYIMYTCTIYSPKTTSGCIHTRLVHENPPTRTHTSSTHTHMHSLSTPLKHSLAAQLHTRSHSSNYKLLLQRRKGKKKCISPQRFLL</sequence>